<keyword evidence="4 6" id="KW-0378">Hydrolase</keyword>
<evidence type="ECO:0000313" key="9">
    <source>
        <dbReference type="EMBL" id="ANN71051.1"/>
    </source>
</evidence>
<protein>
    <recommendedName>
        <fullName evidence="8">Autotransporter domain-containing protein</fullName>
    </recommendedName>
</protein>
<dbReference type="InterPro" id="IPR013425">
    <property type="entry name" value="Autotrns_rpt"/>
</dbReference>
<evidence type="ECO:0000256" key="7">
    <source>
        <dbReference type="SAM" id="MobiDB-lite"/>
    </source>
</evidence>
<dbReference type="InterPro" id="IPR050131">
    <property type="entry name" value="Peptidase_S8_subtilisin-like"/>
</dbReference>
<dbReference type="GO" id="GO:0004252">
    <property type="term" value="F:serine-type endopeptidase activity"/>
    <property type="evidence" value="ECO:0007669"/>
    <property type="project" value="UniProtKB-UniRule"/>
</dbReference>
<dbReference type="InterPro" id="IPR011050">
    <property type="entry name" value="Pectin_lyase_fold/virulence"/>
</dbReference>
<dbReference type="SMART" id="SM00869">
    <property type="entry name" value="Autotransporter"/>
    <property type="match status" value="1"/>
</dbReference>
<dbReference type="PROSITE" id="PS00138">
    <property type="entry name" value="SUBTILASE_SER"/>
    <property type="match status" value="1"/>
</dbReference>
<dbReference type="Pfam" id="PF00082">
    <property type="entry name" value="Peptidase_S8"/>
    <property type="match status" value="1"/>
</dbReference>
<evidence type="ECO:0000256" key="2">
    <source>
        <dbReference type="ARBA" id="ARBA00022670"/>
    </source>
</evidence>
<evidence type="ECO:0000256" key="6">
    <source>
        <dbReference type="PROSITE-ProRule" id="PRU01240"/>
    </source>
</evidence>
<evidence type="ECO:0000313" key="10">
    <source>
        <dbReference type="Proteomes" id="UP000092213"/>
    </source>
</evidence>
<dbReference type="STRING" id="463025.BAU08_06620"/>
<dbReference type="AlphaFoldDB" id="A0A193FV45"/>
<dbReference type="Pfam" id="PF03797">
    <property type="entry name" value="Autotransporter"/>
    <property type="match status" value="1"/>
</dbReference>
<dbReference type="PRINTS" id="PR00723">
    <property type="entry name" value="SUBTILISIN"/>
</dbReference>
<dbReference type="Pfam" id="PF12951">
    <property type="entry name" value="PATR"/>
    <property type="match status" value="1"/>
</dbReference>
<proteinExistence type="inferred from homology"/>
<reference evidence="9 10" key="1">
    <citation type="submission" date="2016-06" db="EMBL/GenBank/DDBJ databases">
        <title>Complete genome sequences of Bordetella bronchialis and Bordetella flabilis.</title>
        <authorList>
            <person name="LiPuma J.J."/>
            <person name="Spilker T."/>
        </authorList>
    </citation>
    <scope>NUCLEOTIDE SEQUENCE [LARGE SCALE GENOMIC DNA]</scope>
    <source>
        <strain evidence="9 10">AU17976</strain>
    </source>
</reference>
<gene>
    <name evidence="9" type="ORF">BAU08_06620</name>
</gene>
<dbReference type="InterPro" id="IPR023828">
    <property type="entry name" value="Peptidase_S8_Ser-AS"/>
</dbReference>
<name>A0A193FV45_9BORD</name>
<dbReference type="PROSITE" id="PS51892">
    <property type="entry name" value="SUBTILASE"/>
    <property type="match status" value="1"/>
</dbReference>
<dbReference type="SUPFAM" id="SSF52743">
    <property type="entry name" value="Subtilisin-like"/>
    <property type="match status" value="1"/>
</dbReference>
<keyword evidence="3" id="KW-0732">Signal</keyword>
<dbReference type="InterPro" id="IPR006315">
    <property type="entry name" value="OM_autotransptr_brl_dom"/>
</dbReference>
<feature type="active site" description="Charge relay system" evidence="6">
    <location>
        <position position="53"/>
    </location>
</feature>
<dbReference type="CDD" id="cd04848">
    <property type="entry name" value="Peptidases_S8_Autotransporter_serine_protease_like"/>
    <property type="match status" value="1"/>
</dbReference>
<evidence type="ECO:0000259" key="8">
    <source>
        <dbReference type="PROSITE" id="PS51208"/>
    </source>
</evidence>
<keyword evidence="5 6" id="KW-0720">Serine protease</keyword>
<dbReference type="NCBIfam" id="TIGR02601">
    <property type="entry name" value="autotrns_rpt"/>
    <property type="match status" value="1"/>
</dbReference>
<keyword evidence="2 6" id="KW-0645">Protease</keyword>
<evidence type="ECO:0000256" key="3">
    <source>
        <dbReference type="ARBA" id="ARBA00022729"/>
    </source>
</evidence>
<dbReference type="Gene3D" id="3.40.50.200">
    <property type="entry name" value="Peptidase S8/S53 domain"/>
    <property type="match status" value="1"/>
</dbReference>
<dbReference type="Proteomes" id="UP000092213">
    <property type="component" value="Chromosome"/>
</dbReference>
<dbReference type="InterPro" id="IPR034061">
    <property type="entry name" value="Peptidases_S8_Autotransporter"/>
</dbReference>
<feature type="region of interest" description="Disordered" evidence="7">
    <location>
        <begin position="478"/>
        <end position="498"/>
    </location>
</feature>
<evidence type="ECO:0000256" key="5">
    <source>
        <dbReference type="ARBA" id="ARBA00022825"/>
    </source>
</evidence>
<dbReference type="SUPFAM" id="SSF103515">
    <property type="entry name" value="Autotransporter"/>
    <property type="match status" value="1"/>
</dbReference>
<dbReference type="GO" id="GO:0019867">
    <property type="term" value="C:outer membrane"/>
    <property type="evidence" value="ECO:0007669"/>
    <property type="project" value="InterPro"/>
</dbReference>
<dbReference type="PANTHER" id="PTHR43806">
    <property type="entry name" value="PEPTIDASE S8"/>
    <property type="match status" value="1"/>
</dbReference>
<dbReference type="InterPro" id="IPR036852">
    <property type="entry name" value="Peptidase_S8/S53_dom_sf"/>
</dbReference>
<dbReference type="InterPro" id="IPR036709">
    <property type="entry name" value="Autotransporte_beta_dom_sf"/>
</dbReference>
<dbReference type="GO" id="GO:0006508">
    <property type="term" value="P:proteolysis"/>
    <property type="evidence" value="ECO:0007669"/>
    <property type="project" value="UniProtKB-KW"/>
</dbReference>
<dbReference type="NCBIfam" id="TIGR01414">
    <property type="entry name" value="autotrans_barl"/>
    <property type="match status" value="1"/>
</dbReference>
<dbReference type="PROSITE" id="PS51208">
    <property type="entry name" value="AUTOTRANSPORTER"/>
    <property type="match status" value="1"/>
</dbReference>
<dbReference type="SUPFAM" id="SSF51126">
    <property type="entry name" value="Pectin lyase-like"/>
    <property type="match status" value="1"/>
</dbReference>
<organism evidence="9 10">
    <name type="scientific">Bordetella bronchialis</name>
    <dbReference type="NCBI Taxonomy" id="463025"/>
    <lineage>
        <taxon>Bacteria</taxon>
        <taxon>Pseudomonadati</taxon>
        <taxon>Pseudomonadota</taxon>
        <taxon>Betaproteobacteria</taxon>
        <taxon>Burkholderiales</taxon>
        <taxon>Alcaligenaceae</taxon>
        <taxon>Bordetella</taxon>
    </lineage>
</organism>
<accession>A0A193FV45</accession>
<dbReference type="InterPro" id="IPR015500">
    <property type="entry name" value="Peptidase_S8_subtilisin-rel"/>
</dbReference>
<feature type="active site" description="Charge relay system" evidence="6">
    <location>
        <position position="87"/>
    </location>
</feature>
<feature type="active site" description="Charge relay system" evidence="6">
    <location>
        <position position="341"/>
    </location>
</feature>
<feature type="domain" description="Autotransporter" evidence="8">
    <location>
        <begin position="698"/>
        <end position="970"/>
    </location>
</feature>
<dbReference type="Gene3D" id="2.40.128.130">
    <property type="entry name" value="Autotransporter beta-domain"/>
    <property type="match status" value="1"/>
</dbReference>
<comment type="similarity">
    <text evidence="1 6">Belongs to the peptidase S8 family.</text>
</comment>
<evidence type="ECO:0000256" key="1">
    <source>
        <dbReference type="ARBA" id="ARBA00011073"/>
    </source>
</evidence>
<dbReference type="EMBL" id="CP016171">
    <property type="protein sequence ID" value="ANN71051.1"/>
    <property type="molecule type" value="Genomic_DNA"/>
</dbReference>
<evidence type="ECO:0000256" key="4">
    <source>
        <dbReference type="ARBA" id="ARBA00022801"/>
    </source>
</evidence>
<dbReference type="InterPro" id="IPR000209">
    <property type="entry name" value="Peptidase_S8/S53_dom"/>
</dbReference>
<dbReference type="PANTHER" id="PTHR43806:SF11">
    <property type="entry name" value="CEREVISIN-RELATED"/>
    <property type="match status" value="1"/>
</dbReference>
<dbReference type="InterPro" id="IPR005546">
    <property type="entry name" value="Autotransporte_beta"/>
</dbReference>
<sequence>MLAYGQVGPATLLDPAQFRTDEYRASWALEAIHAADAYALGYSGKGVRVGVVDDGDILAHQEFAGRIVGWSPDGPRRAAYYGMVGEHSTEVSGVLAASKDGRGMHGVAYGADLVPILLISEDGFQTPQAIRDAVDRGAQVINGSYGLPVFPYPPRGDIEGPWAHGDQSLQTFALKGETGTLQVLGKEAEALRYAAAHDAVMVYSAGNDNIMHPKAAVNPSSSALLPYIRPENHDSGVYQFVDGDFGEYLDLDPSAYIQVERDDSRLQEIDFSDLEQSMIAVVALGPDGRIASYSNRCGVAWRWCIAAPGGDLPHRGQTWGQSGMYTATPDGYASDGMVGTSYAAPMVAGSLAVLKEAFPYMRMTQLREILLTSADRRAHLGEKGVYGWGEVDLGRAVRGPVEFGADGFAPIFDVDTQGHDSWWGNDISGVGGMTKRGAGLLLMTGDNRYTGPTTVKGGTLAVYGSNALSRLTIERDGTLTGSGTVGPTEVSGTVAPGNPGAPLRVAGDYVQHAGSTYVAAIGADGEAADAIQVQGQARIENAALRLDGLGPKAVNREYTVLQADGGIRGGYARLADPYVFLDLWQGVRADDPRRYRVALQRNGTGFDTAADSANQRAVARALDTAGAGLAPYDATVMATRTDGLAAAFDRWSGEAHASTLSVLSTQAAELRDGMLGRARAMSDGGGAPGGSSAQAVVRDDSGKAAWAQYAGSRDRLSGNGNAASVDATRSGLLIGGDMPLSGGRVGLMAGFSNGGIKVQERGSSAKVDSHTLGAYGNTGTDAAVRVRYGAAYSWHAISSKRDTGLDGAEARYKAGTAQVFAEAGLPQAFGDTTIEPYAGLAYADTRRRAFQESGDAGLRADAARQRLGSSTLGLRGDTGWDLKDGTRLALHGGAGWRHAYGTLTPVARMRFAQGQGYDVHGTPAARDAMLLEAGATLASARGMRLSVGYSGQLARGMQSHAVQANATWRF</sequence>